<dbReference type="Pfam" id="PF08878">
    <property type="entry name" value="HamA"/>
    <property type="match status" value="1"/>
</dbReference>
<feature type="domain" description="Anti-bacteriophage protein A/HamA C-terminal" evidence="1">
    <location>
        <begin position="18"/>
        <end position="261"/>
    </location>
</feature>
<dbReference type="Proteomes" id="UP000095230">
    <property type="component" value="Unassembled WGS sequence"/>
</dbReference>
<dbReference type="STRING" id="23.BEL05_10640"/>
<sequence>MDGVFFKLDGENAICHVEYISAELKGLIKKNLSTICHGSHIHDYFDDPLYSYQTTLESFLERYDSKTQETQIGMIGELLSHLLLTELYDDFEIASAFFNLEENSIKKGFDLVLCRTSDKSLWITEVKSGMLHKGRGHDKTTRDLLNSAKQDLNKRLNETEKKYWYNSINSVRSSLHDESDYKQTLLKILRSEGNNAVEAKATSKDNSVVLITNLFDSMQTKITLSPVVNFTAKLNKAALFYKVFVFCIQKETYSNVVEFIRSEAVAV</sequence>
<dbReference type="EMBL" id="MCBT01000046">
    <property type="protein sequence ID" value="OEG72966.1"/>
    <property type="molecule type" value="Genomic_DNA"/>
</dbReference>
<comment type="caution">
    <text evidence="2">The sequence shown here is derived from an EMBL/GenBank/DDBJ whole genome shotgun (WGS) entry which is preliminary data.</text>
</comment>
<evidence type="ECO:0000259" key="1">
    <source>
        <dbReference type="Pfam" id="PF08878"/>
    </source>
</evidence>
<dbReference type="InterPro" id="IPR014976">
    <property type="entry name" value="AbpA_HamA_C"/>
</dbReference>
<evidence type="ECO:0000313" key="2">
    <source>
        <dbReference type="EMBL" id="OEG72966.1"/>
    </source>
</evidence>
<accession>A0A1E5IQZ7</accession>
<proteinExistence type="predicted"/>
<gene>
    <name evidence="2" type="ORF">BEL05_10640</name>
</gene>
<reference evidence="2 3" key="1">
    <citation type="submission" date="2016-07" db="EMBL/GenBank/DDBJ databases">
        <title>Whole-genome of two Shewanella species isolated from a digestive organ of sea cucumber Apostichopus japonicus Selenka 1867.</title>
        <authorList>
            <person name="Hong H.-H."/>
            <person name="Choi H."/>
            <person name="Cheon S."/>
            <person name="Oh J.-S."/>
            <person name="Lee H.-G."/>
            <person name="Park C."/>
        </authorList>
    </citation>
    <scope>NUCLEOTIDE SEQUENCE [LARGE SCALE GENOMIC DNA]</scope>
    <source>
        <strain evidence="2 3">CSB03KR</strain>
    </source>
</reference>
<name>A0A1E5IQZ7_SHECO</name>
<evidence type="ECO:0000313" key="3">
    <source>
        <dbReference type="Proteomes" id="UP000095230"/>
    </source>
</evidence>
<dbReference type="AlphaFoldDB" id="A0A1E5IQZ7"/>
<protein>
    <recommendedName>
        <fullName evidence="1">Anti-bacteriophage protein A/HamA C-terminal domain-containing protein</fullName>
    </recommendedName>
</protein>
<organism evidence="2 3">
    <name type="scientific">Shewanella colwelliana</name>
    <name type="common">Alteromonas colwelliana</name>
    <dbReference type="NCBI Taxonomy" id="23"/>
    <lineage>
        <taxon>Bacteria</taxon>
        <taxon>Pseudomonadati</taxon>
        <taxon>Pseudomonadota</taxon>
        <taxon>Gammaproteobacteria</taxon>
        <taxon>Alteromonadales</taxon>
        <taxon>Shewanellaceae</taxon>
        <taxon>Shewanella</taxon>
    </lineage>
</organism>